<feature type="chain" id="PRO_5011565111" description="ThuA-like domain-containing protein" evidence="1">
    <location>
        <begin position="20"/>
        <end position="242"/>
    </location>
</feature>
<gene>
    <name evidence="3" type="ORF">SAMN05421740_104351</name>
</gene>
<keyword evidence="1" id="KW-0732">Signal</keyword>
<accession>A0A1H7PFI1</accession>
<dbReference type="AlphaFoldDB" id="A0A1H7PFI1"/>
<evidence type="ECO:0000313" key="3">
    <source>
        <dbReference type="EMBL" id="SEL34531.1"/>
    </source>
</evidence>
<dbReference type="Proteomes" id="UP000198916">
    <property type="component" value="Unassembled WGS sequence"/>
</dbReference>
<proteinExistence type="predicted"/>
<feature type="signal peptide" evidence="1">
    <location>
        <begin position="1"/>
        <end position="19"/>
    </location>
</feature>
<dbReference type="SUPFAM" id="SSF52317">
    <property type="entry name" value="Class I glutamine amidotransferase-like"/>
    <property type="match status" value="1"/>
</dbReference>
<organism evidence="3 4">
    <name type="scientific">Parapedobacter koreensis</name>
    <dbReference type="NCBI Taxonomy" id="332977"/>
    <lineage>
        <taxon>Bacteria</taxon>
        <taxon>Pseudomonadati</taxon>
        <taxon>Bacteroidota</taxon>
        <taxon>Sphingobacteriia</taxon>
        <taxon>Sphingobacteriales</taxon>
        <taxon>Sphingobacteriaceae</taxon>
        <taxon>Parapedobacter</taxon>
    </lineage>
</organism>
<reference evidence="4" key="1">
    <citation type="submission" date="2016-10" db="EMBL/GenBank/DDBJ databases">
        <authorList>
            <person name="Varghese N."/>
            <person name="Submissions S."/>
        </authorList>
    </citation>
    <scope>NUCLEOTIDE SEQUENCE [LARGE SCALE GENOMIC DNA]</scope>
    <source>
        <strain evidence="4">Jip14</strain>
    </source>
</reference>
<sequence>MKHFKKAVWFAALMLLAMANGMRVYGQARILVFSKTTGFRHDNIEKGAETIKQLGAKQGFAVDHTEDASAFTDENLKQYQAVVFLSTTGTVLDANQKAAFMHYIQAGNGFVGIHAASDTEYEWPWYGKLVGAYFLSHPQVQDADIHVVDKSHPATAHLPDVWNRKDEWYDFKDLNDEVKLLMRLDEKSYKGGKMGDYHPMSWYHQYDGGRAFYTALGHTKEAFDEPAFQQHIVGAIRYAIGD</sequence>
<dbReference type="STRING" id="332977.SAMN05421740_104351"/>
<dbReference type="InterPro" id="IPR029062">
    <property type="entry name" value="Class_I_gatase-like"/>
</dbReference>
<keyword evidence="4" id="KW-1185">Reference proteome</keyword>
<dbReference type="PANTHER" id="PTHR40469">
    <property type="entry name" value="SECRETED GLYCOSYL HYDROLASE"/>
    <property type="match status" value="1"/>
</dbReference>
<dbReference type="RefSeq" id="WP_090605951.1">
    <property type="nucleotide sequence ID" value="NZ_FNZR01000004.1"/>
</dbReference>
<dbReference type="Pfam" id="PF06283">
    <property type="entry name" value="ThuA"/>
    <property type="match status" value="1"/>
</dbReference>
<dbReference type="PANTHER" id="PTHR40469:SF2">
    <property type="entry name" value="GALACTOSE-BINDING DOMAIN-LIKE SUPERFAMILY PROTEIN"/>
    <property type="match status" value="1"/>
</dbReference>
<dbReference type="InterPro" id="IPR029010">
    <property type="entry name" value="ThuA-like"/>
</dbReference>
<evidence type="ECO:0000256" key="1">
    <source>
        <dbReference type="SAM" id="SignalP"/>
    </source>
</evidence>
<evidence type="ECO:0000313" key="4">
    <source>
        <dbReference type="Proteomes" id="UP000198916"/>
    </source>
</evidence>
<evidence type="ECO:0000259" key="2">
    <source>
        <dbReference type="Pfam" id="PF06283"/>
    </source>
</evidence>
<name>A0A1H7PFI1_9SPHI</name>
<feature type="domain" description="ThuA-like" evidence="2">
    <location>
        <begin position="29"/>
        <end position="239"/>
    </location>
</feature>
<dbReference type="OrthoDB" id="9816308at2"/>
<protein>
    <recommendedName>
        <fullName evidence="2">ThuA-like domain-containing protein</fullName>
    </recommendedName>
</protein>
<dbReference type="Gene3D" id="3.40.50.880">
    <property type="match status" value="1"/>
</dbReference>
<dbReference type="EMBL" id="FNZR01000004">
    <property type="protein sequence ID" value="SEL34531.1"/>
    <property type="molecule type" value="Genomic_DNA"/>
</dbReference>